<comment type="caution">
    <text evidence="8">The sequence shown here is derived from an EMBL/GenBank/DDBJ whole genome shotgun (WGS) entry which is preliminary data.</text>
</comment>
<dbReference type="GO" id="GO:0005886">
    <property type="term" value="C:plasma membrane"/>
    <property type="evidence" value="ECO:0007669"/>
    <property type="project" value="UniProtKB-SubCell"/>
</dbReference>
<sequence>MYMKLLSHFKKKKKKPLKSELRVNQVNHTLNISGMLQRENYQVIALCLQSRDKEIEKEIRRISPSSQFEFSVPLNELLTLLKNETKDTFDWYLKIGRPYSDLSEAEKERKDIELNKRDNQLYAEYLIRLGRFQHTKIEELNFYFEDENSLINYVTTKGNLSLLLHKDVESPTKIQIDKLKSKKNKLRIEGKLFTRNSKINNGELIIRGRDTHQVLSSSQVAFHFLKEETEKKYGLNRYEYVAEFNLTNIKNDELLQEDIYDLFLRLELNDKFEDKYIRVGRPTFRARLLLKDFNVKNQKEAIVVNPYFTFKYNNLSLEVYRYPLETFHYLQKLMRWSWGIKFFNMRNNVWIVGERIYKAQDTGYAFFKYMRTQHPEKKVFYIIDKDSPEKHNVEKYGNVLYFKSKEHIFYSLIAKKVISSHHPDYLYPLRTNRFKRKVKADKVFLQHGVMGTKNMVANYGKNAYGFDTDLFMVSSDFEKEMIINDFGYSPKQVFVTGLSRFDTLFKDDVEKKKQILIIPTWRDWIISDEAFFESEYYERYEQIINSKELHQLAKDYSFDIVFCLHPNMQRFSKYFENPSVKVINQGEVNVQHLIKESALMITDYSSVGFDFSFLYKPVLYYQFDRQRFIGKKPSHLNLDEDLPGEICFEQEEIISFVNDYANENFVMKAEYKNRANKFITYRDQSACERIYKVISENKVNKKIVDDPKIDILKKGLYNRFRKSKYYFPSMKLFYRVGAKIIPVDKNLILFESNLGKQYGDSPRNIYEEILRQNLSYKKVWIYNKQYRFKDPTTKRVQRLSPAYFYYLLKAGYWINNQNFPAYIKKRNQTTYLQTWHGTPLKKMLYDIKEVHGRSDDYVERVGNAVKNWDYLISQSPYATKTFKSAFRYNKEILEVGYPRNDIFYKKEKEQLKEQIKRRLNLNENKKIILYAPTFRDDQTLKKNKFLFDLKMDLFKMKEQMGDDYILLLRMHVVVSNKITIEDSLLDFVYNVSNYPDMQELLLIADILITDYSSVMFDFANTGKPILFFTYDLEYYRDNLRGFYMNFEEEAPGPLVYDTDQIIENVLAIEEAQTRYKQKYMDFQKKYCPLDDGLASKRVVDRLFR</sequence>
<dbReference type="GO" id="GO:0019350">
    <property type="term" value="P:teichoic acid biosynthetic process"/>
    <property type="evidence" value="ECO:0007669"/>
    <property type="project" value="UniProtKB-KW"/>
</dbReference>
<feature type="domain" description="TarS C-terminal" evidence="7">
    <location>
        <begin position="173"/>
        <end position="319"/>
    </location>
</feature>
<dbReference type="PANTHER" id="PTHR37316">
    <property type="entry name" value="TEICHOIC ACID GLYCEROL-PHOSPHATE PRIMASE"/>
    <property type="match status" value="1"/>
</dbReference>
<gene>
    <name evidence="8" type="ORF">DCC39_03145</name>
</gene>
<evidence type="ECO:0000259" key="7">
    <source>
        <dbReference type="Pfam" id="PF18674"/>
    </source>
</evidence>
<keyword evidence="5" id="KW-0777">Teichoic acid biosynthesis</keyword>
<comment type="subcellular location">
    <subcellularLocation>
        <location evidence="1">Cell membrane</location>
        <topology evidence="1">Peripheral membrane protein</topology>
    </subcellularLocation>
</comment>
<dbReference type="AlphaFoldDB" id="A0A2U1K5T5"/>
<name>A0A2U1K5T5_9BACI</name>
<evidence type="ECO:0000313" key="9">
    <source>
        <dbReference type="Proteomes" id="UP000245998"/>
    </source>
</evidence>
<reference evidence="8 9" key="1">
    <citation type="submission" date="2018-04" db="EMBL/GenBank/DDBJ databases">
        <title>Camelliibacillus theae gen. nov., sp. nov., isolated from Pu'er tea.</title>
        <authorList>
            <person name="Niu L."/>
        </authorList>
    </citation>
    <scope>NUCLEOTIDE SEQUENCE [LARGE SCALE GENOMIC DNA]</scope>
    <source>
        <strain evidence="8 9">T8</strain>
    </source>
</reference>
<dbReference type="PANTHER" id="PTHR37316:SF3">
    <property type="entry name" value="TEICHOIC ACID GLYCEROL-PHOSPHATE TRANSFERASE"/>
    <property type="match status" value="1"/>
</dbReference>
<dbReference type="InterPro" id="IPR007554">
    <property type="entry name" value="Glycerophosphate_synth"/>
</dbReference>
<comment type="similarity">
    <text evidence="2">Belongs to the CDP-glycerol glycerophosphotransferase family.</text>
</comment>
<dbReference type="InterPro" id="IPR043149">
    <property type="entry name" value="TagF_N"/>
</dbReference>
<dbReference type="Gene3D" id="3.40.50.11820">
    <property type="match status" value="1"/>
</dbReference>
<evidence type="ECO:0000256" key="2">
    <source>
        <dbReference type="ARBA" id="ARBA00010488"/>
    </source>
</evidence>
<evidence type="ECO:0000256" key="4">
    <source>
        <dbReference type="ARBA" id="ARBA00022679"/>
    </source>
</evidence>
<dbReference type="GO" id="GO:0047355">
    <property type="term" value="F:CDP-glycerol glycerophosphotransferase activity"/>
    <property type="evidence" value="ECO:0007669"/>
    <property type="project" value="InterPro"/>
</dbReference>
<proteinExistence type="inferred from homology"/>
<dbReference type="EMBL" id="QCZG01000004">
    <property type="protein sequence ID" value="PWA12880.1"/>
    <property type="molecule type" value="Genomic_DNA"/>
</dbReference>
<keyword evidence="4 8" id="KW-0808">Transferase</keyword>
<dbReference type="InterPro" id="IPR051612">
    <property type="entry name" value="Teichoic_Acid_Biosynth"/>
</dbReference>
<evidence type="ECO:0000313" key="8">
    <source>
        <dbReference type="EMBL" id="PWA12880.1"/>
    </source>
</evidence>
<dbReference type="Pfam" id="PF18674">
    <property type="entry name" value="TarS_C1"/>
    <property type="match status" value="1"/>
</dbReference>
<accession>A0A2U1K5T5</accession>
<protein>
    <submittedName>
        <fullName evidence="8">CDP-glycerol--glycerophosphate glycerophosphotransferase</fullName>
    </submittedName>
</protein>
<evidence type="ECO:0000256" key="6">
    <source>
        <dbReference type="ARBA" id="ARBA00023136"/>
    </source>
</evidence>
<keyword evidence="3" id="KW-1003">Cell membrane</keyword>
<organism evidence="8 9">
    <name type="scientific">Pueribacillus theae</name>
    <dbReference type="NCBI Taxonomy" id="2171751"/>
    <lineage>
        <taxon>Bacteria</taxon>
        <taxon>Bacillati</taxon>
        <taxon>Bacillota</taxon>
        <taxon>Bacilli</taxon>
        <taxon>Bacillales</taxon>
        <taxon>Bacillaceae</taxon>
        <taxon>Pueribacillus</taxon>
    </lineage>
</organism>
<dbReference type="Gene3D" id="3.40.50.12580">
    <property type="match status" value="2"/>
</dbReference>
<dbReference type="InterPro" id="IPR043148">
    <property type="entry name" value="TagF_C"/>
</dbReference>
<dbReference type="OrthoDB" id="396512at2"/>
<dbReference type="InterPro" id="IPR041038">
    <property type="entry name" value="TarS_C1"/>
</dbReference>
<keyword evidence="6" id="KW-0472">Membrane</keyword>
<dbReference type="Proteomes" id="UP000245998">
    <property type="component" value="Unassembled WGS sequence"/>
</dbReference>
<dbReference type="Pfam" id="PF04464">
    <property type="entry name" value="Glyphos_transf"/>
    <property type="match status" value="2"/>
</dbReference>
<evidence type="ECO:0000256" key="1">
    <source>
        <dbReference type="ARBA" id="ARBA00004202"/>
    </source>
</evidence>
<evidence type="ECO:0000256" key="5">
    <source>
        <dbReference type="ARBA" id="ARBA00022944"/>
    </source>
</evidence>
<dbReference type="SUPFAM" id="SSF53756">
    <property type="entry name" value="UDP-Glycosyltransferase/glycogen phosphorylase"/>
    <property type="match status" value="2"/>
</dbReference>
<evidence type="ECO:0000256" key="3">
    <source>
        <dbReference type="ARBA" id="ARBA00022475"/>
    </source>
</evidence>
<keyword evidence="9" id="KW-1185">Reference proteome</keyword>